<accession>H7EP13</accession>
<keyword evidence="4 8" id="KW-0808">Transferase</keyword>
<dbReference type="OrthoDB" id="9800801at2"/>
<dbReference type="AlphaFoldDB" id="H7EP13"/>
<evidence type="ECO:0000313" key="9">
    <source>
        <dbReference type="Proteomes" id="UP000003571"/>
    </source>
</evidence>
<dbReference type="STRING" id="907348.TresaDRAFT_0119"/>
<sequence>MAIEKLNLRADCQDERFEKLKQLYPELFSDGNLNVEALKEACGLETEEDGYYGLYWPGKNEAKRLARKEATGTLEPVEGDGVNEDTTHNIYIEGDNLEVLRTLKKSYQNRVKMIYIDPPYNTGNDFIYPDNYLEPVEDYLRFTGQMDDEGRMLVANPKSSGKFHRRWLNMMYPRLQLARELLTDDGVIFISIDDNEQANLKLLCDDVFGEGNFVSSLIWSAGRKNDSKHISVSHEYILCYFKSSSYIAENNIIWREKKNGLDDIYAEYEKLKKEYGTDIKKIEKGLKDWYKNLPNGHPAKDHAHYNHVDEKGIFFPDNISWPGGGGPKYEILHPITNKPVKVPSRGWLTSEENMKEWIKQGRVQFGEDENGVPTLKSYLKDREYSVPYSVFYKDGRAASKRLATLMDDKIFENPKDEEIIQRMIGFAGLKDNDIVLDFFSGSGTTAHSVFLANIAQNMNRQFILVQLPVKIEVDGSKSEKSKKVAQNAINLLEKLKKPYNICEIGKERIRRAGQQILNQVQNDGSKKESSTVNSQLSTDNSQLSTIDVGFKVYRLAKSNFTEFENVSGTDRSALEDLFAQAEKEPLTEGWRERKSSVITELCLRHGFVLDSAITKCTEYTQNEVLKIVDQDEEKTMFVCLDEKISGETAKNLHLDDGEKFICLDSAIDDQLKLQLSDKGRIETI</sequence>
<name>H7EP13_9SPIR</name>
<evidence type="ECO:0000256" key="5">
    <source>
        <dbReference type="ARBA" id="ARBA00022691"/>
    </source>
</evidence>
<dbReference type="EC" id="2.1.1.72" evidence="2"/>
<evidence type="ECO:0000259" key="7">
    <source>
        <dbReference type="Pfam" id="PF01555"/>
    </source>
</evidence>
<keyword evidence="5" id="KW-0949">S-adenosyl-L-methionine</keyword>
<keyword evidence="3 8" id="KW-0489">Methyltransferase</keyword>
<dbReference type="InterPro" id="IPR002052">
    <property type="entry name" value="DNA_methylase_N6_adenine_CS"/>
</dbReference>
<feature type="domain" description="DNA methylase N-4/N-6" evidence="7">
    <location>
        <begin position="111"/>
        <end position="465"/>
    </location>
</feature>
<proteinExistence type="inferred from homology"/>
<dbReference type="PRINTS" id="PR00506">
    <property type="entry name" value="D21N6MTFRASE"/>
</dbReference>
<evidence type="ECO:0000256" key="2">
    <source>
        <dbReference type="ARBA" id="ARBA00011900"/>
    </source>
</evidence>
<comment type="similarity">
    <text evidence="1">Belongs to the N(4)/N(6)-methyltransferase family.</text>
</comment>
<comment type="caution">
    <text evidence="8">The sequence shown here is derived from an EMBL/GenBank/DDBJ whole genome shotgun (WGS) entry which is preliminary data.</text>
</comment>
<dbReference type="InterPro" id="IPR029063">
    <property type="entry name" value="SAM-dependent_MTases_sf"/>
</dbReference>
<dbReference type="GO" id="GO:0008170">
    <property type="term" value="F:N-methyltransferase activity"/>
    <property type="evidence" value="ECO:0007669"/>
    <property type="project" value="InterPro"/>
</dbReference>
<comment type="catalytic activity">
    <reaction evidence="6">
        <text>a 2'-deoxyadenosine in DNA + S-adenosyl-L-methionine = an N(6)-methyl-2'-deoxyadenosine in DNA + S-adenosyl-L-homocysteine + H(+)</text>
        <dbReference type="Rhea" id="RHEA:15197"/>
        <dbReference type="Rhea" id="RHEA-COMP:12418"/>
        <dbReference type="Rhea" id="RHEA-COMP:12419"/>
        <dbReference type="ChEBI" id="CHEBI:15378"/>
        <dbReference type="ChEBI" id="CHEBI:57856"/>
        <dbReference type="ChEBI" id="CHEBI:59789"/>
        <dbReference type="ChEBI" id="CHEBI:90615"/>
        <dbReference type="ChEBI" id="CHEBI:90616"/>
        <dbReference type="EC" id="2.1.1.72"/>
    </reaction>
</comment>
<reference evidence="8 9" key="1">
    <citation type="submission" date="2011-09" db="EMBL/GenBank/DDBJ databases">
        <title>The draft genome of Treponema saccharophilum DSM 2985.</title>
        <authorList>
            <consortium name="US DOE Joint Genome Institute (JGI-PGF)"/>
            <person name="Lucas S."/>
            <person name="Copeland A."/>
            <person name="Lapidus A."/>
            <person name="Glavina del Rio T."/>
            <person name="Dalin E."/>
            <person name="Tice H."/>
            <person name="Bruce D."/>
            <person name="Goodwin L."/>
            <person name="Pitluck S."/>
            <person name="Peters L."/>
            <person name="Kyrpides N."/>
            <person name="Mavromatis K."/>
            <person name="Ivanova N."/>
            <person name="Markowitz V."/>
            <person name="Cheng J.-F."/>
            <person name="Hugenholtz P."/>
            <person name="Woyke T."/>
            <person name="Wu D."/>
            <person name="Gronow S."/>
            <person name="Wellnitz S."/>
            <person name="Brambilla E."/>
            <person name="Klenk H.-P."/>
            <person name="Eisen J.A."/>
        </authorList>
    </citation>
    <scope>NUCLEOTIDE SEQUENCE [LARGE SCALE GENOMIC DNA]</scope>
    <source>
        <strain evidence="8 9">DSM 2985</strain>
    </source>
</reference>
<dbReference type="EMBL" id="AGRW01000054">
    <property type="protein sequence ID" value="EIC00646.1"/>
    <property type="molecule type" value="Genomic_DNA"/>
</dbReference>
<organism evidence="8 9">
    <name type="scientific">Treponema saccharophilum DSM 2985</name>
    <dbReference type="NCBI Taxonomy" id="907348"/>
    <lineage>
        <taxon>Bacteria</taxon>
        <taxon>Pseudomonadati</taxon>
        <taxon>Spirochaetota</taxon>
        <taxon>Spirochaetia</taxon>
        <taxon>Spirochaetales</taxon>
        <taxon>Treponemataceae</taxon>
        <taxon>Treponema</taxon>
    </lineage>
</organism>
<dbReference type="GO" id="GO:0009007">
    <property type="term" value="F:site-specific DNA-methyltransferase (adenine-specific) activity"/>
    <property type="evidence" value="ECO:0007669"/>
    <property type="project" value="UniProtKB-EC"/>
</dbReference>
<gene>
    <name evidence="8" type="ORF">TresaDRAFT_0119</name>
</gene>
<dbReference type="PROSITE" id="PS00092">
    <property type="entry name" value="N6_MTASE"/>
    <property type="match status" value="1"/>
</dbReference>
<evidence type="ECO:0000313" key="8">
    <source>
        <dbReference type="EMBL" id="EIC00646.1"/>
    </source>
</evidence>
<dbReference type="Pfam" id="PF01555">
    <property type="entry name" value="N6_N4_Mtase"/>
    <property type="match status" value="1"/>
</dbReference>
<dbReference type="PIRSF" id="PIRSF015855">
    <property type="entry name" value="TypeIII_Mtase_mKpnI"/>
    <property type="match status" value="1"/>
</dbReference>
<evidence type="ECO:0000256" key="4">
    <source>
        <dbReference type="ARBA" id="ARBA00022679"/>
    </source>
</evidence>
<evidence type="ECO:0000256" key="6">
    <source>
        <dbReference type="ARBA" id="ARBA00047942"/>
    </source>
</evidence>
<dbReference type="Gene3D" id="3.40.50.150">
    <property type="entry name" value="Vaccinia Virus protein VP39"/>
    <property type="match status" value="2"/>
</dbReference>
<keyword evidence="9" id="KW-1185">Reference proteome</keyword>
<evidence type="ECO:0000256" key="1">
    <source>
        <dbReference type="ARBA" id="ARBA00006594"/>
    </source>
</evidence>
<dbReference type="SUPFAM" id="SSF53335">
    <property type="entry name" value="S-adenosyl-L-methionine-dependent methyltransferases"/>
    <property type="match status" value="1"/>
</dbReference>
<dbReference type="GO" id="GO:0003677">
    <property type="term" value="F:DNA binding"/>
    <property type="evidence" value="ECO:0007669"/>
    <property type="project" value="InterPro"/>
</dbReference>
<dbReference type="InterPro" id="IPR002295">
    <property type="entry name" value="N4/N6-MTase_EcoPI_Mod-like"/>
</dbReference>
<dbReference type="eggNOG" id="COG2189">
    <property type="taxonomic scope" value="Bacteria"/>
</dbReference>
<protein>
    <recommendedName>
        <fullName evidence="2">site-specific DNA-methyltransferase (adenine-specific)</fullName>
        <ecNumber evidence="2">2.1.1.72</ecNumber>
    </recommendedName>
</protein>
<dbReference type="InterPro" id="IPR002941">
    <property type="entry name" value="DNA_methylase_N4/N6"/>
</dbReference>
<dbReference type="RefSeq" id="WP_002706311.1">
    <property type="nucleotide sequence ID" value="NZ_AGRW01000054.1"/>
</dbReference>
<dbReference type="PATRIC" id="fig|907348.3.peg.2701"/>
<dbReference type="GO" id="GO:0032259">
    <property type="term" value="P:methylation"/>
    <property type="evidence" value="ECO:0007669"/>
    <property type="project" value="UniProtKB-KW"/>
</dbReference>
<evidence type="ECO:0000256" key="3">
    <source>
        <dbReference type="ARBA" id="ARBA00022603"/>
    </source>
</evidence>
<dbReference type="Proteomes" id="UP000003571">
    <property type="component" value="Unassembled WGS sequence"/>
</dbReference>